<evidence type="ECO:0000313" key="6">
    <source>
        <dbReference type="EMBL" id="KAL2538745.1"/>
    </source>
</evidence>
<keyword evidence="7" id="KW-1185">Reference proteome</keyword>
<evidence type="ECO:0000256" key="1">
    <source>
        <dbReference type="ARBA" id="ARBA00006375"/>
    </source>
</evidence>
<reference evidence="7" key="1">
    <citation type="submission" date="2024-07" db="EMBL/GenBank/DDBJ databases">
        <title>Two chromosome-level genome assemblies of Korean endemic species Abeliophyllum distichum and Forsythia ovata (Oleaceae).</title>
        <authorList>
            <person name="Jang H."/>
        </authorList>
    </citation>
    <scope>NUCLEOTIDE SEQUENCE [LARGE SCALE GENOMIC DNA]</scope>
</reference>
<keyword evidence="4" id="KW-1133">Transmembrane helix</keyword>
<dbReference type="PANTHER" id="PTHR46650">
    <property type="entry name" value="PEROXISOMAL ADENINE NUCLEOTIDE TRANSPORTER 1"/>
    <property type="match status" value="1"/>
</dbReference>
<dbReference type="InterPro" id="IPR045900">
    <property type="entry name" value="Peroxisomal_Ade_carrier"/>
</dbReference>
<evidence type="ECO:0000256" key="5">
    <source>
        <dbReference type="SAM" id="MobiDB-lite"/>
    </source>
</evidence>
<comment type="caution">
    <text evidence="6">The sequence shown here is derived from an EMBL/GenBank/DDBJ whole genome shotgun (WGS) entry which is preliminary data.</text>
</comment>
<name>A0ABD1VQW9_9LAMI</name>
<protein>
    <submittedName>
        <fullName evidence="6">Peroxisomal adenine nucleotide carrier 1</fullName>
    </submittedName>
</protein>
<proteinExistence type="inferred from homology"/>
<sequence length="268" mass="30954">MDDINYLEIYAVSHFFSKFLTNLDHNGMQYTVFDQLKQRLLKEKMSKNRDDVSSRAALFAFSAFVLGAVSKCIATCLTYPAIRQNIISLNRFVINIAGEDEGVSSGVNVASGWRSRWRSHARRWVEKSVEESMSPVGGEVGGGVNVAGGWRSDDRRWVEKSMEKWPVEKMKLKNINNRLSISTILDSSTIILSKLKTISVRENHFQYQRRRFCRLWEVWELHAVVVGETILAKRRRWKEKLVKSSPVSELPESTRENTNRRNVEKKIL</sequence>
<keyword evidence="4" id="KW-0812">Transmembrane</keyword>
<organism evidence="6 7">
    <name type="scientific">Forsythia ovata</name>
    <dbReference type="NCBI Taxonomy" id="205694"/>
    <lineage>
        <taxon>Eukaryota</taxon>
        <taxon>Viridiplantae</taxon>
        <taxon>Streptophyta</taxon>
        <taxon>Embryophyta</taxon>
        <taxon>Tracheophyta</taxon>
        <taxon>Spermatophyta</taxon>
        <taxon>Magnoliopsida</taxon>
        <taxon>eudicotyledons</taxon>
        <taxon>Gunneridae</taxon>
        <taxon>Pentapetalae</taxon>
        <taxon>asterids</taxon>
        <taxon>lamiids</taxon>
        <taxon>Lamiales</taxon>
        <taxon>Oleaceae</taxon>
        <taxon>Forsythieae</taxon>
        <taxon>Forsythia</taxon>
    </lineage>
</organism>
<dbReference type="AlphaFoldDB" id="A0ABD1VQW9"/>
<keyword evidence="4" id="KW-0472">Membrane</keyword>
<accession>A0ABD1VQW9</accession>
<evidence type="ECO:0000313" key="7">
    <source>
        <dbReference type="Proteomes" id="UP001604277"/>
    </source>
</evidence>
<comment type="similarity">
    <text evidence="1">Belongs to the mitochondrial carrier (TC 2.A.29) family.</text>
</comment>
<gene>
    <name evidence="6" type="ORF">Fot_20136</name>
</gene>
<evidence type="ECO:0000256" key="2">
    <source>
        <dbReference type="ARBA" id="ARBA00022448"/>
    </source>
</evidence>
<feature type="compositionally biased region" description="Basic and acidic residues" evidence="5">
    <location>
        <begin position="252"/>
        <end position="268"/>
    </location>
</feature>
<dbReference type="PANTHER" id="PTHR46650:SF1">
    <property type="entry name" value="PEROXISOMAL ADENINE NUCLEOTIDE TRANSPORTER 1"/>
    <property type="match status" value="1"/>
</dbReference>
<keyword evidence="3" id="KW-0677">Repeat</keyword>
<keyword evidence="2" id="KW-0813">Transport</keyword>
<dbReference type="EMBL" id="JBFOLJ010000005">
    <property type="protein sequence ID" value="KAL2538745.1"/>
    <property type="molecule type" value="Genomic_DNA"/>
</dbReference>
<feature type="region of interest" description="Disordered" evidence="5">
    <location>
        <begin position="248"/>
        <end position="268"/>
    </location>
</feature>
<evidence type="ECO:0000256" key="4">
    <source>
        <dbReference type="ARBA" id="ARBA00022989"/>
    </source>
</evidence>
<dbReference type="Proteomes" id="UP001604277">
    <property type="component" value="Unassembled WGS sequence"/>
</dbReference>
<evidence type="ECO:0000256" key="3">
    <source>
        <dbReference type="ARBA" id="ARBA00022737"/>
    </source>
</evidence>